<proteinExistence type="inferred from homology"/>
<keyword evidence="4 7" id="KW-0812">Transmembrane</keyword>
<comment type="similarity">
    <text evidence="2">Belongs to the ABC-4 integral membrane protein family. LolC/E subfamily.</text>
</comment>
<evidence type="ECO:0000313" key="11">
    <source>
        <dbReference type="Proteomes" id="UP000681610"/>
    </source>
</evidence>
<feature type="domain" description="ABC3 transporter permease C-terminal" evidence="8">
    <location>
        <begin position="278"/>
        <end position="394"/>
    </location>
</feature>
<dbReference type="EMBL" id="JAGDYP010000001">
    <property type="protein sequence ID" value="MBO1883228.1"/>
    <property type="molecule type" value="Genomic_DNA"/>
</dbReference>
<evidence type="ECO:0000256" key="1">
    <source>
        <dbReference type="ARBA" id="ARBA00004651"/>
    </source>
</evidence>
<keyword evidence="6 7" id="KW-0472">Membrane</keyword>
<gene>
    <name evidence="10" type="ORF">J4N46_02050</name>
</gene>
<name>A0ABS3PV74_9FLAO</name>
<evidence type="ECO:0000256" key="4">
    <source>
        <dbReference type="ARBA" id="ARBA00022692"/>
    </source>
</evidence>
<reference evidence="10 11" key="1">
    <citation type="submission" date="2021-03" db="EMBL/GenBank/DDBJ databases">
        <title>Isolation and description of Capnocytophaga bilenii sp. nov., a novel Capnocytophaga species, isolated from a gingivitis subject.</title>
        <authorList>
            <person name="Antezack A."/>
            <person name="Monnet-Corti V."/>
            <person name="La Scola B."/>
        </authorList>
    </citation>
    <scope>NUCLEOTIDE SEQUENCE [LARGE SCALE GENOMIC DNA]</scope>
    <source>
        <strain evidence="10 11">Marseille-Q4570</strain>
    </source>
</reference>
<dbReference type="Pfam" id="PF12704">
    <property type="entry name" value="MacB_PCD"/>
    <property type="match status" value="1"/>
</dbReference>
<protein>
    <submittedName>
        <fullName evidence="10">ABC transporter permease</fullName>
    </submittedName>
</protein>
<keyword evidence="5 7" id="KW-1133">Transmembrane helix</keyword>
<comment type="subcellular location">
    <subcellularLocation>
        <location evidence="1">Cell membrane</location>
        <topology evidence="1">Multi-pass membrane protein</topology>
    </subcellularLocation>
</comment>
<feature type="transmembrane region" description="Helical" evidence="7">
    <location>
        <begin position="274"/>
        <end position="301"/>
    </location>
</feature>
<dbReference type="RefSeq" id="WP_208057921.1">
    <property type="nucleotide sequence ID" value="NZ_JAGDYP010000001.1"/>
</dbReference>
<evidence type="ECO:0000256" key="2">
    <source>
        <dbReference type="ARBA" id="ARBA00005236"/>
    </source>
</evidence>
<evidence type="ECO:0000256" key="7">
    <source>
        <dbReference type="SAM" id="Phobius"/>
    </source>
</evidence>
<evidence type="ECO:0000259" key="8">
    <source>
        <dbReference type="Pfam" id="PF02687"/>
    </source>
</evidence>
<dbReference type="InterPro" id="IPR003838">
    <property type="entry name" value="ABC3_permease_C"/>
</dbReference>
<dbReference type="PANTHER" id="PTHR30489:SF0">
    <property type="entry name" value="LIPOPROTEIN-RELEASING SYSTEM TRANSMEMBRANE PROTEIN LOLE"/>
    <property type="match status" value="1"/>
</dbReference>
<dbReference type="Proteomes" id="UP000681610">
    <property type="component" value="Unassembled WGS sequence"/>
</dbReference>
<feature type="domain" description="MacB-like periplasmic core" evidence="9">
    <location>
        <begin position="30"/>
        <end position="246"/>
    </location>
</feature>
<evidence type="ECO:0000259" key="9">
    <source>
        <dbReference type="Pfam" id="PF12704"/>
    </source>
</evidence>
<feature type="transmembrane region" description="Helical" evidence="7">
    <location>
        <begin position="29"/>
        <end position="51"/>
    </location>
</feature>
<comment type="caution">
    <text evidence="10">The sequence shown here is derived from an EMBL/GenBank/DDBJ whole genome shotgun (WGS) entry which is preliminary data.</text>
</comment>
<evidence type="ECO:0000256" key="6">
    <source>
        <dbReference type="ARBA" id="ARBA00023136"/>
    </source>
</evidence>
<dbReference type="PANTHER" id="PTHR30489">
    <property type="entry name" value="LIPOPROTEIN-RELEASING SYSTEM TRANSMEMBRANE PROTEIN LOLE"/>
    <property type="match status" value="1"/>
</dbReference>
<evidence type="ECO:0000313" key="10">
    <source>
        <dbReference type="EMBL" id="MBO1883228.1"/>
    </source>
</evidence>
<keyword evidence="11" id="KW-1185">Reference proteome</keyword>
<organism evidence="10 11">
    <name type="scientific">Capnocytophaga bilenii</name>
    <dbReference type="NCBI Taxonomy" id="2819369"/>
    <lineage>
        <taxon>Bacteria</taxon>
        <taxon>Pseudomonadati</taxon>
        <taxon>Bacteroidota</taxon>
        <taxon>Flavobacteriia</taxon>
        <taxon>Flavobacteriales</taxon>
        <taxon>Flavobacteriaceae</taxon>
        <taxon>Capnocytophaga</taxon>
    </lineage>
</organism>
<dbReference type="InterPro" id="IPR051447">
    <property type="entry name" value="Lipoprotein-release_system"/>
</dbReference>
<evidence type="ECO:0000256" key="3">
    <source>
        <dbReference type="ARBA" id="ARBA00022475"/>
    </source>
</evidence>
<accession>A0ABS3PV74</accession>
<keyword evidence="3" id="KW-1003">Cell membrane</keyword>
<feature type="transmembrane region" description="Helical" evidence="7">
    <location>
        <begin position="367"/>
        <end position="390"/>
    </location>
</feature>
<evidence type="ECO:0000256" key="5">
    <source>
        <dbReference type="ARBA" id="ARBA00022989"/>
    </source>
</evidence>
<sequence length="398" mass="43645">MKTNAVLYIAKRYSFAKSSQNVINIINKVTAVVVVLGAAALFIVLAGFAGLKDFTLSFSTTFDPDLKIFPKTGKYLALAATDTLKLQQVEGIAHFTKVLEEQVFLTHNQKNHIAYIKGVDAQYPLVNAVDSIISLGQWNTTPPSVVVGGIIFNKLGLNLADGNSPLQIVVPKAGKGSILNDPMPYRQAFTVVGGIYQLTEDLDKKYVFSSLPQAQFILGLQPNQVSAIELKLTPTANERNVITQIEHSFSQPVVVKNRAQLNDALYRMLNTENIAVYLIFILVLIIALFNLVGAIIMMILDKKDDLYTLYALGFSQQQLRRIFFWQGVIASVTGALIGIAIGFAIIVSQQQFSFVKIAPTLPYPVSITLLNTIVVFATIVVLGVLASWIASSRVPLRR</sequence>
<dbReference type="InterPro" id="IPR025857">
    <property type="entry name" value="MacB_PCD"/>
</dbReference>
<dbReference type="Pfam" id="PF02687">
    <property type="entry name" value="FtsX"/>
    <property type="match status" value="1"/>
</dbReference>
<feature type="transmembrane region" description="Helical" evidence="7">
    <location>
        <begin position="322"/>
        <end position="347"/>
    </location>
</feature>